<dbReference type="InterPro" id="IPR036249">
    <property type="entry name" value="Thioredoxin-like_sf"/>
</dbReference>
<dbReference type="SUPFAM" id="SSF52833">
    <property type="entry name" value="Thioredoxin-like"/>
    <property type="match status" value="1"/>
</dbReference>
<dbReference type="GO" id="GO:0005739">
    <property type="term" value="C:mitochondrion"/>
    <property type="evidence" value="ECO:0007669"/>
    <property type="project" value="TreeGrafter"/>
</dbReference>
<dbReference type="Pfam" id="PF00462">
    <property type="entry name" value="Glutaredoxin"/>
    <property type="match status" value="1"/>
</dbReference>
<dbReference type="eggNOG" id="KOG1752">
    <property type="taxonomic scope" value="Eukaryota"/>
</dbReference>
<dbReference type="Gene3D" id="3.40.30.10">
    <property type="entry name" value="Glutaredoxin"/>
    <property type="match status" value="1"/>
</dbReference>
<keyword evidence="2" id="KW-1185">Reference proteome</keyword>
<dbReference type="InterPro" id="IPR002109">
    <property type="entry name" value="Glutaredoxin"/>
</dbReference>
<dbReference type="PANTHER" id="PTHR46679:SF3">
    <property type="entry name" value="GLUTAREDOXIN DOMAIN-CONTAINING PROTEIN"/>
    <property type="match status" value="1"/>
</dbReference>
<sequence length="131" mass="14605">MGGSASTPPKPPLSEHSKQIAEEVKQHAVVLYTKDGCGYCVKAKNELYEDGIHYTEKNLNTMAKVVPNPQEYINGLMDLTRQRTVPQIFICGKFVGGYTELNALRPNLSKILETCSIDNGETLRREFSSKI</sequence>
<dbReference type="GO" id="GO:0015035">
    <property type="term" value="F:protein-disulfide reductase activity"/>
    <property type="evidence" value="ECO:0007669"/>
    <property type="project" value="TreeGrafter"/>
</dbReference>
<dbReference type="AlphaFoldDB" id="A0A1I7UEG1"/>
<evidence type="ECO:0000313" key="3">
    <source>
        <dbReference type="WBParaSite" id="Csp11.Scaffold629.g8497.t1"/>
    </source>
</evidence>
<dbReference type="PROSITE" id="PS51354">
    <property type="entry name" value="GLUTAREDOXIN_2"/>
    <property type="match status" value="1"/>
</dbReference>
<organism evidence="2 3">
    <name type="scientific">Caenorhabditis tropicalis</name>
    <dbReference type="NCBI Taxonomy" id="1561998"/>
    <lineage>
        <taxon>Eukaryota</taxon>
        <taxon>Metazoa</taxon>
        <taxon>Ecdysozoa</taxon>
        <taxon>Nematoda</taxon>
        <taxon>Chromadorea</taxon>
        <taxon>Rhabditida</taxon>
        <taxon>Rhabditina</taxon>
        <taxon>Rhabditomorpha</taxon>
        <taxon>Rhabditoidea</taxon>
        <taxon>Rhabditidae</taxon>
        <taxon>Peloderinae</taxon>
        <taxon>Caenorhabditis</taxon>
    </lineage>
</organism>
<dbReference type="InterPro" id="IPR014025">
    <property type="entry name" value="Glutaredoxin_subgr"/>
</dbReference>
<dbReference type="Proteomes" id="UP000095282">
    <property type="component" value="Unplaced"/>
</dbReference>
<protein>
    <submittedName>
        <fullName evidence="3">Glutaredoxin domain-containing protein</fullName>
    </submittedName>
</protein>
<accession>A0A1I7UEG1</accession>
<dbReference type="CDD" id="cd02066">
    <property type="entry name" value="GRX_family"/>
    <property type="match status" value="1"/>
</dbReference>
<name>A0A1I7UEG1_9PELO</name>
<dbReference type="WBParaSite" id="Csp11.Scaffold629.g8497.t1">
    <property type="protein sequence ID" value="Csp11.Scaffold629.g8497.t1"/>
    <property type="gene ID" value="Csp11.Scaffold629.g8497"/>
</dbReference>
<dbReference type="PANTHER" id="PTHR46679">
    <property type="match status" value="1"/>
</dbReference>
<evidence type="ECO:0000313" key="2">
    <source>
        <dbReference type="Proteomes" id="UP000095282"/>
    </source>
</evidence>
<proteinExistence type="predicted"/>
<evidence type="ECO:0000259" key="1">
    <source>
        <dbReference type="Pfam" id="PF00462"/>
    </source>
</evidence>
<dbReference type="PRINTS" id="PR00160">
    <property type="entry name" value="GLUTAREDOXIN"/>
</dbReference>
<feature type="domain" description="Glutaredoxin" evidence="1">
    <location>
        <begin position="29"/>
        <end position="95"/>
    </location>
</feature>
<dbReference type="STRING" id="1561998.A0A1I7UEG1"/>
<reference evidence="3" key="1">
    <citation type="submission" date="2016-11" db="UniProtKB">
        <authorList>
            <consortium name="WormBaseParasite"/>
        </authorList>
    </citation>
    <scope>IDENTIFICATION</scope>
</reference>